<dbReference type="KEGG" id="euz:DVS28_b0042"/>
<accession>A0A346Y5R5</accession>
<dbReference type="AlphaFoldDB" id="A0A346Y5R5"/>
<reference evidence="1 2" key="1">
    <citation type="submission" date="2018-09" db="EMBL/GenBank/DDBJ databases">
        <title>Complete genome sequence of Euzebya sp. DY32-46 isolated from seawater of Pacific Ocean.</title>
        <authorList>
            <person name="Xu L."/>
            <person name="Wu Y.-H."/>
            <person name="Xu X.-W."/>
        </authorList>
    </citation>
    <scope>NUCLEOTIDE SEQUENCE [LARGE SCALE GENOMIC DNA]</scope>
    <source>
        <strain evidence="1 2">DY32-46</strain>
        <plasmid evidence="2">pedy32-46i</plasmid>
    </source>
</reference>
<evidence type="ECO:0000313" key="2">
    <source>
        <dbReference type="Proteomes" id="UP000264006"/>
    </source>
</evidence>
<sequence>MNDVNENDLVTIDWDDPRQLHLAPARGPARRRSHVVR</sequence>
<keyword evidence="1" id="KW-0614">Plasmid</keyword>
<dbReference type="EMBL" id="CP031166">
    <property type="protein sequence ID" value="AXV09812.1"/>
    <property type="molecule type" value="Genomic_DNA"/>
</dbReference>
<proteinExistence type="predicted"/>
<geneLocation type="plasmid" evidence="2">
    <name>pedy32-46i</name>
</geneLocation>
<gene>
    <name evidence="1" type="ORF">DVS28_b0042</name>
</gene>
<name>A0A346Y5R5_9ACTN</name>
<evidence type="ECO:0000313" key="1">
    <source>
        <dbReference type="EMBL" id="AXV09812.1"/>
    </source>
</evidence>
<protein>
    <submittedName>
        <fullName evidence="1">Uncharacterized protein</fullName>
    </submittedName>
</protein>
<keyword evidence="2" id="KW-1185">Reference proteome</keyword>
<organism evidence="1 2">
    <name type="scientific">Euzebya pacifica</name>
    <dbReference type="NCBI Taxonomy" id="1608957"/>
    <lineage>
        <taxon>Bacteria</taxon>
        <taxon>Bacillati</taxon>
        <taxon>Actinomycetota</taxon>
        <taxon>Nitriliruptoria</taxon>
        <taxon>Euzebyales</taxon>
    </lineage>
</organism>
<dbReference type="Proteomes" id="UP000264006">
    <property type="component" value="Plasmid pEDY32-46I"/>
</dbReference>